<name>A0AAD7T5D6_9TELE</name>
<accession>A0AAD7T5D6</accession>
<gene>
    <name evidence="2" type="ORF">AAFF_G00063940</name>
</gene>
<feature type="region of interest" description="Disordered" evidence="1">
    <location>
        <begin position="1"/>
        <end position="21"/>
    </location>
</feature>
<proteinExistence type="predicted"/>
<evidence type="ECO:0000256" key="1">
    <source>
        <dbReference type="SAM" id="MobiDB-lite"/>
    </source>
</evidence>
<dbReference type="Proteomes" id="UP001221898">
    <property type="component" value="Unassembled WGS sequence"/>
</dbReference>
<keyword evidence="3" id="KW-1185">Reference proteome</keyword>
<reference evidence="2" key="1">
    <citation type="journal article" date="2023" name="Science">
        <title>Genome structures resolve the early diversification of teleost fishes.</title>
        <authorList>
            <person name="Parey E."/>
            <person name="Louis A."/>
            <person name="Montfort J."/>
            <person name="Bouchez O."/>
            <person name="Roques C."/>
            <person name="Iampietro C."/>
            <person name="Lluch J."/>
            <person name="Castinel A."/>
            <person name="Donnadieu C."/>
            <person name="Desvignes T."/>
            <person name="Floi Bucao C."/>
            <person name="Jouanno E."/>
            <person name="Wen M."/>
            <person name="Mejri S."/>
            <person name="Dirks R."/>
            <person name="Jansen H."/>
            <person name="Henkel C."/>
            <person name="Chen W.J."/>
            <person name="Zahm M."/>
            <person name="Cabau C."/>
            <person name="Klopp C."/>
            <person name="Thompson A.W."/>
            <person name="Robinson-Rechavi M."/>
            <person name="Braasch I."/>
            <person name="Lecointre G."/>
            <person name="Bobe J."/>
            <person name="Postlethwait J.H."/>
            <person name="Berthelot C."/>
            <person name="Roest Crollius H."/>
            <person name="Guiguen Y."/>
        </authorList>
    </citation>
    <scope>NUCLEOTIDE SEQUENCE</scope>
    <source>
        <strain evidence="2">NC1722</strain>
    </source>
</reference>
<feature type="region of interest" description="Disordered" evidence="1">
    <location>
        <begin position="75"/>
        <end position="121"/>
    </location>
</feature>
<comment type="caution">
    <text evidence="2">The sequence shown here is derived from an EMBL/GenBank/DDBJ whole genome shotgun (WGS) entry which is preliminary data.</text>
</comment>
<evidence type="ECO:0000313" key="3">
    <source>
        <dbReference type="Proteomes" id="UP001221898"/>
    </source>
</evidence>
<dbReference type="AlphaFoldDB" id="A0AAD7T5D6"/>
<protein>
    <submittedName>
        <fullName evidence="2">Uncharacterized protein</fullName>
    </submittedName>
</protein>
<evidence type="ECO:0000313" key="2">
    <source>
        <dbReference type="EMBL" id="KAJ8413796.1"/>
    </source>
</evidence>
<organism evidence="2 3">
    <name type="scientific">Aldrovandia affinis</name>
    <dbReference type="NCBI Taxonomy" id="143900"/>
    <lineage>
        <taxon>Eukaryota</taxon>
        <taxon>Metazoa</taxon>
        <taxon>Chordata</taxon>
        <taxon>Craniata</taxon>
        <taxon>Vertebrata</taxon>
        <taxon>Euteleostomi</taxon>
        <taxon>Actinopterygii</taxon>
        <taxon>Neopterygii</taxon>
        <taxon>Teleostei</taxon>
        <taxon>Notacanthiformes</taxon>
        <taxon>Halosauridae</taxon>
        <taxon>Aldrovandia</taxon>
    </lineage>
</organism>
<dbReference type="EMBL" id="JAINUG010000014">
    <property type="protein sequence ID" value="KAJ8413796.1"/>
    <property type="molecule type" value="Genomic_DNA"/>
</dbReference>
<sequence>MISEPQTRRRPRTRKRESGTICKDGRFLALQGRRTENVRLPQLRSTAAVARRQRREICGWAGRLRAHKERLFHRQRTGRAPLLQRQGAGAKLASPSPAGGSTRPPRPVLGNKRGRNDTLSANLSAPAPGLFCGVQGDVRQWGESLSVIAVLR</sequence>